<dbReference type="InterPro" id="IPR013655">
    <property type="entry name" value="PAS_fold_3"/>
</dbReference>
<keyword evidence="5" id="KW-0997">Cell inner membrane</keyword>
<dbReference type="PROSITE" id="PS50112">
    <property type="entry name" value="PAS"/>
    <property type="match status" value="1"/>
</dbReference>
<dbReference type="SMART" id="SM00283">
    <property type="entry name" value="MA"/>
    <property type="match status" value="1"/>
</dbReference>
<sequence length="517" mass="56729">MRNNTPVTDRQLPLSEKTRLMSVTTPESHITYANKDFIDVSGYTTDELMGQPHNLIRHPDMPPAAFADMWKTLRAGNIWTGIVKNRCKNGDHYWVKSSTTPLRKGGEIAGYMSVRTAASPEEIHQAEALYASANEGKLKYRTFHHGLLIYTGPLRILSLFKTMPLRWRIRSYFLLFSLIPLIAAYSLLAGTALASVLFPLLIACCFVSGELLVHHVARPIEQILAQAMRSAAGQADNLTQLNRVDEIGMLMRAVNQSGMNFRTFVDDVNTNLSELKNACNEIAQGNHTLAQCCEETEESLQQTAASVEQLTATIKSNAEASLQASLYTQDVNQAVNSGEQAVSQVSDTMETITRSSERITDIVSVMDNLAFQTNILAVNAAVEAAHAGEQGKSFAVVASEVRSLAQRSASSSSDISTIIDETLNSIRTGEQQVSHTHKSMSNILLQVQHVTNLMNEISLATQEQSQGLVQINEAVNRIDELTHQNTALASQSHSATDHLQQQISSMVQAASVFSLSR</sequence>
<dbReference type="InterPro" id="IPR035965">
    <property type="entry name" value="PAS-like_dom_sf"/>
</dbReference>
<evidence type="ECO:0000313" key="17">
    <source>
        <dbReference type="Proteomes" id="UP000029435"/>
    </source>
</evidence>
<proteinExistence type="inferred from homology"/>
<feature type="domain" description="PAS" evidence="14">
    <location>
        <begin position="23"/>
        <end position="60"/>
    </location>
</feature>
<evidence type="ECO:0000256" key="5">
    <source>
        <dbReference type="ARBA" id="ARBA00022519"/>
    </source>
</evidence>
<keyword evidence="4" id="KW-0145">Chemotaxis</keyword>
<evidence type="ECO:0000256" key="6">
    <source>
        <dbReference type="ARBA" id="ARBA00022692"/>
    </source>
</evidence>
<evidence type="ECO:0000256" key="9">
    <source>
        <dbReference type="ARBA" id="ARBA00023224"/>
    </source>
</evidence>
<evidence type="ECO:0000259" key="15">
    <source>
        <dbReference type="PROSITE" id="PS50885"/>
    </source>
</evidence>
<comment type="similarity">
    <text evidence="10">Belongs to the methyl-accepting chemotaxis (MCP) protein family.</text>
</comment>
<dbReference type="InterPro" id="IPR003660">
    <property type="entry name" value="HAMP_dom"/>
</dbReference>
<dbReference type="NCBIfam" id="TIGR00229">
    <property type="entry name" value="sensory_box"/>
    <property type="match status" value="1"/>
</dbReference>
<keyword evidence="8 12" id="KW-0472">Membrane</keyword>
<dbReference type="PROSITE" id="PS50111">
    <property type="entry name" value="CHEMOTAXIS_TRANSDUC_2"/>
    <property type="match status" value="1"/>
</dbReference>
<dbReference type="PANTHER" id="PTHR43531">
    <property type="entry name" value="PROTEIN ICFG"/>
    <property type="match status" value="1"/>
</dbReference>
<dbReference type="STRING" id="180957.B5S52_10250"/>
<feature type="transmembrane region" description="Helical" evidence="12">
    <location>
        <begin position="171"/>
        <end position="188"/>
    </location>
</feature>
<keyword evidence="2" id="KW-1003">Cell membrane</keyword>
<dbReference type="CDD" id="cd00130">
    <property type="entry name" value="PAS"/>
    <property type="match status" value="1"/>
</dbReference>
<dbReference type="Proteomes" id="UP000029435">
    <property type="component" value="Unassembled WGS sequence"/>
</dbReference>
<dbReference type="EMBL" id="JQOD01000002">
    <property type="protein sequence ID" value="KGA33848.1"/>
    <property type="molecule type" value="Genomic_DNA"/>
</dbReference>
<reference evidence="16 17" key="1">
    <citation type="submission" date="2014-08" db="EMBL/GenBank/DDBJ databases">
        <title>Genome sequences of NCPPB Pectobacterium isolates.</title>
        <authorList>
            <person name="Glover R.H."/>
            <person name="Sapp M."/>
            <person name="Elphinstone J."/>
        </authorList>
    </citation>
    <scope>NUCLEOTIDE SEQUENCE [LARGE SCALE GENOMIC DNA]</scope>
    <source>
        <strain evidence="16 17">LMG 21372</strain>
    </source>
</reference>
<evidence type="ECO:0000259" key="13">
    <source>
        <dbReference type="PROSITE" id="PS50111"/>
    </source>
</evidence>
<dbReference type="AlphaFoldDB" id="A0A0M2EZK9"/>
<comment type="caution">
    <text evidence="16">The sequence shown here is derived from an EMBL/GenBank/DDBJ whole genome shotgun (WGS) entry which is preliminary data.</text>
</comment>
<evidence type="ECO:0000256" key="2">
    <source>
        <dbReference type="ARBA" id="ARBA00022475"/>
    </source>
</evidence>
<feature type="domain" description="HAMP" evidence="15">
    <location>
        <begin position="214"/>
        <end position="266"/>
    </location>
</feature>
<dbReference type="Pfam" id="PF00015">
    <property type="entry name" value="MCPsignal"/>
    <property type="match status" value="1"/>
</dbReference>
<keyword evidence="9 11" id="KW-0807">Transducer</keyword>
<comment type="subcellular location">
    <subcellularLocation>
        <location evidence="1">Cell inner membrane</location>
        <topology evidence="1">Multi-pass membrane protein</topology>
    </subcellularLocation>
</comment>
<dbReference type="GO" id="GO:0005886">
    <property type="term" value="C:plasma membrane"/>
    <property type="evidence" value="ECO:0007669"/>
    <property type="project" value="UniProtKB-SubCell"/>
</dbReference>
<dbReference type="InterPro" id="IPR004089">
    <property type="entry name" value="MCPsignal_dom"/>
</dbReference>
<dbReference type="GO" id="GO:0052131">
    <property type="term" value="P:positive aerotaxis"/>
    <property type="evidence" value="ECO:0007669"/>
    <property type="project" value="UniProtKB-ARBA"/>
</dbReference>
<feature type="domain" description="Methyl-accepting transducer" evidence="13">
    <location>
        <begin position="271"/>
        <end position="500"/>
    </location>
</feature>
<protein>
    <submittedName>
        <fullName evidence="16">Chemotaxis protein</fullName>
    </submittedName>
</protein>
<evidence type="ECO:0000256" key="7">
    <source>
        <dbReference type="ARBA" id="ARBA00022989"/>
    </source>
</evidence>
<dbReference type="Gene3D" id="1.10.287.950">
    <property type="entry name" value="Methyl-accepting chemotaxis protein"/>
    <property type="match status" value="1"/>
</dbReference>
<evidence type="ECO:0000256" key="10">
    <source>
        <dbReference type="ARBA" id="ARBA00029447"/>
    </source>
</evidence>
<organism evidence="16 17">
    <name type="scientific">Pectobacterium brasiliense</name>
    <dbReference type="NCBI Taxonomy" id="180957"/>
    <lineage>
        <taxon>Bacteria</taxon>
        <taxon>Pseudomonadati</taxon>
        <taxon>Pseudomonadota</taxon>
        <taxon>Gammaproteobacteria</taxon>
        <taxon>Enterobacterales</taxon>
        <taxon>Pectobacteriaceae</taxon>
        <taxon>Pectobacterium</taxon>
    </lineage>
</organism>
<dbReference type="FunFam" id="1.10.287.950:FF:000001">
    <property type="entry name" value="Methyl-accepting chemotaxis sensory transducer"/>
    <property type="match status" value="1"/>
</dbReference>
<evidence type="ECO:0000256" key="8">
    <source>
        <dbReference type="ARBA" id="ARBA00023136"/>
    </source>
</evidence>
<evidence type="ECO:0000256" key="12">
    <source>
        <dbReference type="SAM" id="Phobius"/>
    </source>
</evidence>
<dbReference type="Pfam" id="PF00672">
    <property type="entry name" value="HAMP"/>
    <property type="match status" value="1"/>
</dbReference>
<dbReference type="PANTHER" id="PTHR43531:SF7">
    <property type="entry name" value="AEROTAXIS RECEPTOR"/>
    <property type="match status" value="1"/>
</dbReference>
<evidence type="ECO:0000256" key="3">
    <source>
        <dbReference type="ARBA" id="ARBA00022481"/>
    </source>
</evidence>
<dbReference type="GO" id="GO:0007165">
    <property type="term" value="P:signal transduction"/>
    <property type="evidence" value="ECO:0007669"/>
    <property type="project" value="UniProtKB-KW"/>
</dbReference>
<evidence type="ECO:0000313" key="16">
    <source>
        <dbReference type="EMBL" id="KGA33848.1"/>
    </source>
</evidence>
<dbReference type="InterPro" id="IPR000014">
    <property type="entry name" value="PAS"/>
</dbReference>
<keyword evidence="3" id="KW-0488">Methylation</keyword>
<dbReference type="OrthoDB" id="9812260at2"/>
<keyword evidence="7 12" id="KW-1133">Transmembrane helix</keyword>
<dbReference type="GO" id="GO:0004888">
    <property type="term" value="F:transmembrane signaling receptor activity"/>
    <property type="evidence" value="ECO:0007669"/>
    <property type="project" value="TreeGrafter"/>
</dbReference>
<evidence type="ECO:0000259" key="14">
    <source>
        <dbReference type="PROSITE" id="PS50112"/>
    </source>
</evidence>
<dbReference type="Pfam" id="PF08447">
    <property type="entry name" value="PAS_3"/>
    <property type="match status" value="1"/>
</dbReference>
<evidence type="ECO:0000256" key="11">
    <source>
        <dbReference type="PROSITE-ProRule" id="PRU00284"/>
    </source>
</evidence>
<dbReference type="SUPFAM" id="SSF55785">
    <property type="entry name" value="PYP-like sensor domain (PAS domain)"/>
    <property type="match status" value="1"/>
</dbReference>
<dbReference type="Gene3D" id="3.30.450.20">
    <property type="entry name" value="PAS domain"/>
    <property type="match status" value="1"/>
</dbReference>
<dbReference type="CDD" id="cd06225">
    <property type="entry name" value="HAMP"/>
    <property type="match status" value="1"/>
</dbReference>
<evidence type="ECO:0000256" key="1">
    <source>
        <dbReference type="ARBA" id="ARBA00004429"/>
    </source>
</evidence>
<dbReference type="InterPro" id="IPR051310">
    <property type="entry name" value="MCP_chemotaxis"/>
</dbReference>
<gene>
    <name evidence="16" type="ORF">KU74_10200</name>
</gene>
<dbReference type="PROSITE" id="PS50885">
    <property type="entry name" value="HAMP"/>
    <property type="match status" value="1"/>
</dbReference>
<name>A0A0M2EZK9_9GAMM</name>
<accession>A0A0M2EZK9</accession>
<dbReference type="FunFam" id="3.30.450.20:FF:000046">
    <property type="entry name" value="Aerotaxis sensor receptor"/>
    <property type="match status" value="1"/>
</dbReference>
<dbReference type="SUPFAM" id="SSF58104">
    <property type="entry name" value="Methyl-accepting chemotaxis protein (MCP) signaling domain"/>
    <property type="match status" value="1"/>
</dbReference>
<evidence type="ECO:0000256" key="4">
    <source>
        <dbReference type="ARBA" id="ARBA00022500"/>
    </source>
</evidence>
<keyword evidence="6 12" id="KW-0812">Transmembrane</keyword>
<dbReference type="RefSeq" id="WP_039314613.1">
    <property type="nucleotide sequence ID" value="NZ_JQOD01000002.1"/>
</dbReference>